<proteinExistence type="predicted"/>
<protein>
    <submittedName>
        <fullName evidence="3">MFS transporter</fullName>
    </submittedName>
</protein>
<evidence type="ECO:0000313" key="4">
    <source>
        <dbReference type="Proteomes" id="UP001596956"/>
    </source>
</evidence>
<dbReference type="Gene3D" id="1.20.1250.20">
    <property type="entry name" value="MFS general substrate transporter like domains"/>
    <property type="match status" value="1"/>
</dbReference>
<evidence type="ECO:0000313" key="3">
    <source>
        <dbReference type="EMBL" id="MFD0802131.1"/>
    </source>
</evidence>
<dbReference type="Pfam" id="PF07690">
    <property type="entry name" value="MFS_1"/>
    <property type="match status" value="1"/>
</dbReference>
<feature type="region of interest" description="Disordered" evidence="1">
    <location>
        <begin position="118"/>
        <end position="141"/>
    </location>
</feature>
<dbReference type="EMBL" id="JBHTHR010000379">
    <property type="protein sequence ID" value="MFD0802131.1"/>
    <property type="molecule type" value="Genomic_DNA"/>
</dbReference>
<name>A0ABW3BGZ7_9ACTN</name>
<dbReference type="PANTHER" id="PTHR23530:SF1">
    <property type="entry name" value="PERMEASE, MAJOR FACILITATOR SUPERFAMILY-RELATED"/>
    <property type="match status" value="1"/>
</dbReference>
<dbReference type="SUPFAM" id="SSF103473">
    <property type="entry name" value="MFS general substrate transporter"/>
    <property type="match status" value="1"/>
</dbReference>
<dbReference type="Proteomes" id="UP001596956">
    <property type="component" value="Unassembled WGS sequence"/>
</dbReference>
<keyword evidence="4" id="KW-1185">Reference proteome</keyword>
<dbReference type="InterPro" id="IPR036259">
    <property type="entry name" value="MFS_trans_sf"/>
</dbReference>
<organism evidence="3 4">
    <name type="scientific">Streptomonospora algeriensis</name>
    <dbReference type="NCBI Taxonomy" id="995084"/>
    <lineage>
        <taxon>Bacteria</taxon>
        <taxon>Bacillati</taxon>
        <taxon>Actinomycetota</taxon>
        <taxon>Actinomycetes</taxon>
        <taxon>Streptosporangiales</taxon>
        <taxon>Nocardiopsidaceae</taxon>
        <taxon>Streptomonospora</taxon>
    </lineage>
</organism>
<keyword evidence="2" id="KW-1133">Transmembrane helix</keyword>
<feature type="transmembrane region" description="Helical" evidence="2">
    <location>
        <begin position="73"/>
        <end position="92"/>
    </location>
</feature>
<dbReference type="PANTHER" id="PTHR23530">
    <property type="entry name" value="TRANSPORT PROTEIN-RELATED"/>
    <property type="match status" value="1"/>
</dbReference>
<comment type="caution">
    <text evidence="3">The sequence shown here is derived from an EMBL/GenBank/DDBJ whole genome shotgun (WGS) entry which is preliminary data.</text>
</comment>
<feature type="non-terminal residue" evidence="3">
    <location>
        <position position="141"/>
    </location>
</feature>
<keyword evidence="2" id="KW-0812">Transmembrane</keyword>
<keyword evidence="2" id="KW-0472">Membrane</keyword>
<reference evidence="4" key="1">
    <citation type="journal article" date="2019" name="Int. J. Syst. Evol. Microbiol.">
        <title>The Global Catalogue of Microorganisms (GCM) 10K type strain sequencing project: providing services to taxonomists for standard genome sequencing and annotation.</title>
        <authorList>
            <consortium name="The Broad Institute Genomics Platform"/>
            <consortium name="The Broad Institute Genome Sequencing Center for Infectious Disease"/>
            <person name="Wu L."/>
            <person name="Ma J."/>
        </authorList>
    </citation>
    <scope>NUCLEOTIDE SEQUENCE [LARGE SCALE GENOMIC DNA]</scope>
    <source>
        <strain evidence="4">CCUG 63369</strain>
    </source>
</reference>
<dbReference type="InterPro" id="IPR053160">
    <property type="entry name" value="MFS_DHA3_Transporter"/>
</dbReference>
<accession>A0ABW3BGZ7</accession>
<feature type="transmembrane region" description="Helical" evidence="2">
    <location>
        <begin position="6"/>
        <end position="22"/>
    </location>
</feature>
<sequence length="141" mass="14549">MYGYAFLEDLVLLYPVYALLFADTGLDPAQISSLFVLWSVTAIVLEVPSGVLADLCSRRLLVALAPLFSGAGFALWTLTPGYAAFAAGFVVWGTGSAMRSGALEALVYSELAHIGGRDPSAPAGSADPDGAPARAPGRQAA</sequence>
<evidence type="ECO:0000256" key="1">
    <source>
        <dbReference type="SAM" id="MobiDB-lite"/>
    </source>
</evidence>
<gene>
    <name evidence="3" type="ORF">ACFQZU_12525</name>
</gene>
<feature type="transmembrane region" description="Helical" evidence="2">
    <location>
        <begin position="34"/>
        <end position="53"/>
    </location>
</feature>
<dbReference type="InterPro" id="IPR011701">
    <property type="entry name" value="MFS"/>
</dbReference>
<evidence type="ECO:0000256" key="2">
    <source>
        <dbReference type="SAM" id="Phobius"/>
    </source>
</evidence>